<evidence type="ECO:0000256" key="2">
    <source>
        <dbReference type="ARBA" id="ARBA00022691"/>
    </source>
</evidence>
<dbReference type="AlphaFoldDB" id="A0A174SPK7"/>
<dbReference type="InterPro" id="IPR034466">
    <property type="entry name" value="Methyltransferase_Class_B"/>
</dbReference>
<evidence type="ECO:0000313" key="8">
    <source>
        <dbReference type="Proteomes" id="UP000095709"/>
    </source>
</evidence>
<keyword evidence="4" id="KW-0408">Iron</keyword>
<comment type="cofactor">
    <cofactor evidence="1">
        <name>[4Fe-4S] cluster</name>
        <dbReference type="ChEBI" id="CHEBI:49883"/>
    </cofactor>
</comment>
<evidence type="ECO:0000256" key="4">
    <source>
        <dbReference type="ARBA" id="ARBA00023004"/>
    </source>
</evidence>
<dbReference type="PROSITE" id="PS51332">
    <property type="entry name" value="B12_BINDING"/>
    <property type="match status" value="1"/>
</dbReference>
<protein>
    <submittedName>
        <fullName evidence="7">Uncharacterized protein conserved in bacteria</fullName>
    </submittedName>
</protein>
<dbReference type="GO" id="GO:0051539">
    <property type="term" value="F:4 iron, 4 sulfur cluster binding"/>
    <property type="evidence" value="ECO:0007669"/>
    <property type="project" value="UniProtKB-KW"/>
</dbReference>
<dbReference type="SFLD" id="SFLDG01123">
    <property type="entry name" value="methyltransferase_(Class_B)"/>
    <property type="match status" value="1"/>
</dbReference>
<accession>A0A174SPK7</accession>
<dbReference type="Proteomes" id="UP000095709">
    <property type="component" value="Unassembled WGS sequence"/>
</dbReference>
<dbReference type="InterPro" id="IPR023404">
    <property type="entry name" value="rSAM_horseshoe"/>
</dbReference>
<name>A0A174SPK7_9FIRM</name>
<dbReference type="Pfam" id="PF02310">
    <property type="entry name" value="B12-binding"/>
    <property type="match status" value="1"/>
</dbReference>
<dbReference type="InterPro" id="IPR007197">
    <property type="entry name" value="rSAM"/>
</dbReference>
<dbReference type="SFLD" id="SFLDG01082">
    <property type="entry name" value="B12-binding_domain_containing"/>
    <property type="match status" value="1"/>
</dbReference>
<dbReference type="InterPro" id="IPR051198">
    <property type="entry name" value="BchE-like"/>
</dbReference>
<dbReference type="GO" id="GO:0046872">
    <property type="term" value="F:metal ion binding"/>
    <property type="evidence" value="ECO:0007669"/>
    <property type="project" value="UniProtKB-KW"/>
</dbReference>
<dbReference type="GO" id="GO:0031419">
    <property type="term" value="F:cobalamin binding"/>
    <property type="evidence" value="ECO:0007669"/>
    <property type="project" value="InterPro"/>
</dbReference>
<dbReference type="PANTHER" id="PTHR43409">
    <property type="entry name" value="ANAEROBIC MAGNESIUM-PROTOPORPHYRIN IX MONOMETHYL ESTER CYCLASE-RELATED"/>
    <property type="match status" value="1"/>
</dbReference>
<keyword evidence="2" id="KW-0949">S-adenosyl-L-methionine</keyword>
<dbReference type="EMBL" id="CZAL01000029">
    <property type="protein sequence ID" value="CUP99663.1"/>
    <property type="molecule type" value="Genomic_DNA"/>
</dbReference>
<evidence type="ECO:0000256" key="3">
    <source>
        <dbReference type="ARBA" id="ARBA00022723"/>
    </source>
</evidence>
<keyword evidence="3" id="KW-0479">Metal-binding</keyword>
<dbReference type="InterPro" id="IPR058240">
    <property type="entry name" value="rSAM_sf"/>
</dbReference>
<keyword evidence="5" id="KW-0411">Iron-sulfur</keyword>
<dbReference type="InterPro" id="IPR006638">
    <property type="entry name" value="Elp3/MiaA/NifB-like_rSAM"/>
</dbReference>
<organism evidence="7 8">
    <name type="scientific">Fusicatenibacter saccharivorans</name>
    <dbReference type="NCBI Taxonomy" id="1150298"/>
    <lineage>
        <taxon>Bacteria</taxon>
        <taxon>Bacillati</taxon>
        <taxon>Bacillota</taxon>
        <taxon>Clostridia</taxon>
        <taxon>Lachnospirales</taxon>
        <taxon>Lachnospiraceae</taxon>
        <taxon>Fusicatenibacter</taxon>
    </lineage>
</organism>
<dbReference type="PANTHER" id="PTHR43409:SF16">
    <property type="entry name" value="SLR0320 PROTEIN"/>
    <property type="match status" value="1"/>
</dbReference>
<evidence type="ECO:0000256" key="1">
    <source>
        <dbReference type="ARBA" id="ARBA00001966"/>
    </source>
</evidence>
<reference evidence="7 8" key="1">
    <citation type="submission" date="2015-09" db="EMBL/GenBank/DDBJ databases">
        <authorList>
            <consortium name="Pathogen Informatics"/>
        </authorList>
    </citation>
    <scope>NUCLEOTIDE SEQUENCE [LARGE SCALE GENOMIC DNA]</scope>
    <source>
        <strain evidence="7 8">2789STDY5834885</strain>
    </source>
</reference>
<evidence type="ECO:0000259" key="6">
    <source>
        <dbReference type="PROSITE" id="PS51332"/>
    </source>
</evidence>
<dbReference type="SMART" id="SM00729">
    <property type="entry name" value="Elp3"/>
    <property type="match status" value="1"/>
</dbReference>
<evidence type="ECO:0000256" key="5">
    <source>
        <dbReference type="ARBA" id="ARBA00023014"/>
    </source>
</evidence>
<dbReference type="RefSeq" id="WP_055268241.1">
    <property type="nucleotide sequence ID" value="NZ_CZAL01000029.1"/>
</dbReference>
<dbReference type="SFLD" id="SFLDS00029">
    <property type="entry name" value="Radical_SAM"/>
    <property type="match status" value="1"/>
</dbReference>
<evidence type="ECO:0000313" key="7">
    <source>
        <dbReference type="EMBL" id="CUP99663.1"/>
    </source>
</evidence>
<dbReference type="Gene3D" id="3.40.50.280">
    <property type="entry name" value="Cobalamin-binding domain"/>
    <property type="match status" value="1"/>
</dbReference>
<dbReference type="GO" id="GO:0003824">
    <property type="term" value="F:catalytic activity"/>
    <property type="evidence" value="ECO:0007669"/>
    <property type="project" value="InterPro"/>
</dbReference>
<dbReference type="InterPro" id="IPR006158">
    <property type="entry name" value="Cobalamin-bd"/>
</dbReference>
<dbReference type="Gene3D" id="3.80.30.20">
    <property type="entry name" value="tm_1862 like domain"/>
    <property type="match status" value="1"/>
</dbReference>
<gene>
    <name evidence="7" type="ORF">ERS852498_03354</name>
</gene>
<dbReference type="Pfam" id="PF04055">
    <property type="entry name" value="Radical_SAM"/>
    <property type="match status" value="1"/>
</dbReference>
<dbReference type="SUPFAM" id="SSF102114">
    <property type="entry name" value="Radical SAM enzymes"/>
    <property type="match status" value="1"/>
</dbReference>
<sequence>MKYLLVAQSLKKYTDLEEYCMPLGIAYINGAMRSCGFDVDAINMLFEDDPLEALRSRIMDKKIDVLMCGGLTSEYKVLKQIYSIAREANPNIIIVGGGGGFTSEPILFSEMTGVDYAVIGEGEVTNCELAYALDFDEDVSGIKGLVYCAEDGYHQNEAREYVKDLDSLPFPSYEGLSMDKYLDYQNVDGWYNYYAYYSDEPRLMPMLMARSCPFQCSFCFHPIGKGYRSRSLDNFFQELDVWVDKYHINGIALVDECFSIDKKRVIEFCERIEPYHLAWACQMRAETYTDDVLYAMKKSGCIGACFGIESMSETVLKNMNKHLSEKTIETALDLTYKYKLGCTGNLIFGSEAETFKTMSESLKWHRTHAKMHRNRPIRQFSYVQTYPGSIFYNNAFQRNVITSKKEYIETGNWDLNITSLSEEDYVAMGDVIRLCRRENYNKGKIIGIKIIDDKKVDFHFQCSYCGNENYYRNMNRSRFTEGKIKRLGCRHCNMLGDYVLDPERFLYDEYIAIPWFLSEIDIRIPTNYFSDNNWRRVGICGMNAFAKKVIKEIKNNGVIDVVYIYDYWKRNDFDYYGVPLITGEEELPTVDVVINCDLAYWKDMYEHLIKMGCTTQILYLETLLREWNEFEKQ</sequence>
<feature type="domain" description="B12-binding" evidence="6">
    <location>
        <begin position="1"/>
        <end position="140"/>
    </location>
</feature>
<dbReference type="GO" id="GO:0005829">
    <property type="term" value="C:cytosol"/>
    <property type="evidence" value="ECO:0007669"/>
    <property type="project" value="TreeGrafter"/>
</dbReference>
<proteinExistence type="predicted"/>